<feature type="region of interest" description="Disordered" evidence="1">
    <location>
        <begin position="273"/>
        <end position="308"/>
    </location>
</feature>
<feature type="compositionally biased region" description="Acidic residues" evidence="1">
    <location>
        <begin position="288"/>
        <end position="298"/>
    </location>
</feature>
<dbReference type="STRING" id="429701.A0A2G9I4C7"/>
<proteinExistence type="predicted"/>
<dbReference type="OrthoDB" id="1837322at2759"/>
<dbReference type="PANTHER" id="PTHR48434">
    <property type="entry name" value="(RAPE) HYPOTHETICAL PROTEIN"/>
    <property type="match status" value="1"/>
</dbReference>
<gene>
    <name evidence="2" type="ORF">CDL12_02663</name>
</gene>
<keyword evidence="3" id="KW-1185">Reference proteome</keyword>
<dbReference type="EMBL" id="NKXS01000388">
    <property type="protein sequence ID" value="PIN24612.1"/>
    <property type="molecule type" value="Genomic_DNA"/>
</dbReference>
<name>A0A2G9I4C7_9LAMI</name>
<evidence type="ECO:0000313" key="2">
    <source>
        <dbReference type="EMBL" id="PIN24612.1"/>
    </source>
</evidence>
<evidence type="ECO:0000313" key="3">
    <source>
        <dbReference type="Proteomes" id="UP000231279"/>
    </source>
</evidence>
<reference evidence="3" key="1">
    <citation type="journal article" date="2018" name="Gigascience">
        <title>Genome assembly of the Pink Ipe (Handroanthus impetiginosus, Bignoniaceae), a highly valued, ecologically keystone Neotropical timber forest tree.</title>
        <authorList>
            <person name="Silva-Junior O.B."/>
            <person name="Grattapaglia D."/>
            <person name="Novaes E."/>
            <person name="Collevatti R.G."/>
        </authorList>
    </citation>
    <scope>NUCLEOTIDE SEQUENCE [LARGE SCALE GENOMIC DNA]</scope>
    <source>
        <strain evidence="3">cv. UFG-1</strain>
    </source>
</reference>
<evidence type="ECO:0000256" key="1">
    <source>
        <dbReference type="SAM" id="MobiDB-lite"/>
    </source>
</evidence>
<dbReference type="PANTHER" id="PTHR48434:SF1">
    <property type="entry name" value="(RAPE) HYPOTHETICAL PROTEIN"/>
    <property type="match status" value="1"/>
</dbReference>
<dbReference type="AlphaFoldDB" id="A0A2G9I4C7"/>
<comment type="caution">
    <text evidence="2">The sequence shown here is derived from an EMBL/GenBank/DDBJ whole genome shotgun (WGS) entry which is preliminary data.</text>
</comment>
<dbReference type="Proteomes" id="UP000231279">
    <property type="component" value="Unassembled WGS sequence"/>
</dbReference>
<organism evidence="2 3">
    <name type="scientific">Handroanthus impetiginosus</name>
    <dbReference type="NCBI Taxonomy" id="429701"/>
    <lineage>
        <taxon>Eukaryota</taxon>
        <taxon>Viridiplantae</taxon>
        <taxon>Streptophyta</taxon>
        <taxon>Embryophyta</taxon>
        <taxon>Tracheophyta</taxon>
        <taxon>Spermatophyta</taxon>
        <taxon>Magnoliopsida</taxon>
        <taxon>eudicotyledons</taxon>
        <taxon>Gunneridae</taxon>
        <taxon>Pentapetalae</taxon>
        <taxon>asterids</taxon>
        <taxon>lamiids</taxon>
        <taxon>Lamiales</taxon>
        <taxon>Bignoniaceae</taxon>
        <taxon>Crescentiina</taxon>
        <taxon>Tabebuia alliance</taxon>
        <taxon>Handroanthus</taxon>
    </lineage>
</organism>
<sequence length="308" mass="36356">MEIPISPVESNLKGLAPDYIADMYLNHNFSPIFGSKNLNYYQAILKETHSVVIEVTDRSNKDIAFSKFLIRKVLTPQEWGIGLSATRYLTQYQNQPKSFTYLDYMFAWEGGLLYENSLKRHSWFLKFQFEDQHGPLPSWFKSWFFRWGANPIVFPKNVAEIWDTFKKFTIYYDIPWILKWNYRIFCKIEKKFSIQMTEPYLFRQNYLRWWNKFDFFDKEAVYSKRGIITLTPPTAPAKQTQSSQLSLKDMLAGISQEEAMKLFAETFGVQIGKDKGKRPVSPYQDSQDPYEDESDDSLMELTQHLGKS</sequence>
<protein>
    <submittedName>
        <fullName evidence="2">Uncharacterized protein</fullName>
    </submittedName>
</protein>
<accession>A0A2G9I4C7</accession>